<dbReference type="InterPro" id="IPR005135">
    <property type="entry name" value="Endo/exonuclease/phosphatase"/>
</dbReference>
<dbReference type="AlphaFoldDB" id="A0A5C5ZC66"/>
<proteinExistence type="predicted"/>
<dbReference type="Pfam" id="PF03372">
    <property type="entry name" value="Exo_endo_phos"/>
    <property type="match status" value="1"/>
</dbReference>
<dbReference type="Gene3D" id="3.60.10.10">
    <property type="entry name" value="Endonuclease/exonuclease/phosphatase"/>
    <property type="match status" value="1"/>
</dbReference>
<name>A0A5C5ZC66_9BACT</name>
<keyword evidence="2" id="KW-0540">Nuclease</keyword>
<keyword evidence="3" id="KW-1185">Reference proteome</keyword>
<accession>A0A5C5ZC66</accession>
<keyword evidence="2" id="KW-0255">Endonuclease</keyword>
<organism evidence="2 3">
    <name type="scientific">Novipirellula herctigrandis</name>
    <dbReference type="NCBI Taxonomy" id="2527986"/>
    <lineage>
        <taxon>Bacteria</taxon>
        <taxon>Pseudomonadati</taxon>
        <taxon>Planctomycetota</taxon>
        <taxon>Planctomycetia</taxon>
        <taxon>Pirellulales</taxon>
        <taxon>Pirellulaceae</taxon>
        <taxon>Novipirellula</taxon>
    </lineage>
</organism>
<gene>
    <name evidence="2" type="ORF">CA13_63930</name>
</gene>
<dbReference type="GO" id="GO:0006506">
    <property type="term" value="P:GPI anchor biosynthetic process"/>
    <property type="evidence" value="ECO:0007669"/>
    <property type="project" value="TreeGrafter"/>
</dbReference>
<feature type="domain" description="Endonuclease/exonuclease/phosphatase" evidence="1">
    <location>
        <begin position="38"/>
        <end position="276"/>
    </location>
</feature>
<evidence type="ECO:0000259" key="1">
    <source>
        <dbReference type="Pfam" id="PF03372"/>
    </source>
</evidence>
<comment type="caution">
    <text evidence="2">The sequence shown here is derived from an EMBL/GenBank/DDBJ whole genome shotgun (WGS) entry which is preliminary data.</text>
</comment>
<dbReference type="EMBL" id="SJPJ01000001">
    <property type="protein sequence ID" value="TWT84912.1"/>
    <property type="molecule type" value="Genomic_DNA"/>
</dbReference>
<sequence>MTISRRQFGGALGAGLAVANAHLFADEPNSKPLRIIAYNIFGLTGWPHQRNLAKQAVAKGQMTKRLAMELALHEPDIINFSESPKEELTKEVAELLGMNHVRLPSGGNWPGTLLSKFEITESQNAPMTGARPKELFTRHWGRATVKLPGHEKLIVHSAHLYPTADPSVRLREIRAMIESMKPDLDAGRSMLLIGDLNHGPDTDEYKHWIDAGWVDTFAKTGNGEGPTIKSDIPQWRIDYVMAAGPIADRIVESRPLFEGAFRLHINDKESFALSDHLPQLAVFR</sequence>
<dbReference type="InterPro" id="IPR036691">
    <property type="entry name" value="Endo/exonu/phosph_ase_sf"/>
</dbReference>
<protein>
    <submittedName>
        <fullName evidence="2">Endonuclease/Exonuclease/phosphatase family protein</fullName>
    </submittedName>
</protein>
<dbReference type="SUPFAM" id="SSF56219">
    <property type="entry name" value="DNase I-like"/>
    <property type="match status" value="1"/>
</dbReference>
<dbReference type="Proteomes" id="UP000315010">
    <property type="component" value="Unassembled WGS sequence"/>
</dbReference>
<dbReference type="GO" id="GO:0004527">
    <property type="term" value="F:exonuclease activity"/>
    <property type="evidence" value="ECO:0007669"/>
    <property type="project" value="UniProtKB-KW"/>
</dbReference>
<dbReference type="GO" id="GO:0016020">
    <property type="term" value="C:membrane"/>
    <property type="evidence" value="ECO:0007669"/>
    <property type="project" value="GOC"/>
</dbReference>
<dbReference type="RefSeq" id="WP_146402830.1">
    <property type="nucleotide sequence ID" value="NZ_SJPJ01000001.1"/>
</dbReference>
<dbReference type="OrthoDB" id="253131at2"/>
<dbReference type="GO" id="GO:0004519">
    <property type="term" value="F:endonuclease activity"/>
    <property type="evidence" value="ECO:0007669"/>
    <property type="project" value="UniProtKB-KW"/>
</dbReference>
<keyword evidence="2" id="KW-0269">Exonuclease</keyword>
<evidence type="ECO:0000313" key="3">
    <source>
        <dbReference type="Proteomes" id="UP000315010"/>
    </source>
</evidence>
<dbReference type="PANTHER" id="PTHR14859">
    <property type="entry name" value="CALCOFLUOR WHITE HYPERSENSITIVE PROTEIN PRECURSOR"/>
    <property type="match status" value="1"/>
</dbReference>
<reference evidence="2 3" key="1">
    <citation type="submission" date="2019-02" db="EMBL/GenBank/DDBJ databases">
        <title>Deep-cultivation of Planctomycetes and their phenomic and genomic characterization uncovers novel biology.</title>
        <authorList>
            <person name="Wiegand S."/>
            <person name="Jogler M."/>
            <person name="Boedeker C."/>
            <person name="Pinto D."/>
            <person name="Vollmers J."/>
            <person name="Rivas-Marin E."/>
            <person name="Kohn T."/>
            <person name="Peeters S.H."/>
            <person name="Heuer A."/>
            <person name="Rast P."/>
            <person name="Oberbeckmann S."/>
            <person name="Bunk B."/>
            <person name="Jeske O."/>
            <person name="Meyerdierks A."/>
            <person name="Storesund J.E."/>
            <person name="Kallscheuer N."/>
            <person name="Luecker S."/>
            <person name="Lage O.M."/>
            <person name="Pohl T."/>
            <person name="Merkel B.J."/>
            <person name="Hornburger P."/>
            <person name="Mueller R.-W."/>
            <person name="Bruemmer F."/>
            <person name="Labrenz M."/>
            <person name="Spormann A.M."/>
            <person name="Op Den Camp H."/>
            <person name="Overmann J."/>
            <person name="Amann R."/>
            <person name="Jetten M.S.M."/>
            <person name="Mascher T."/>
            <person name="Medema M.H."/>
            <person name="Devos D.P."/>
            <person name="Kaster A.-K."/>
            <person name="Ovreas L."/>
            <person name="Rohde M."/>
            <person name="Galperin M.Y."/>
            <person name="Jogler C."/>
        </authorList>
    </citation>
    <scope>NUCLEOTIDE SEQUENCE [LARGE SCALE GENOMIC DNA]</scope>
    <source>
        <strain evidence="2 3">CA13</strain>
    </source>
</reference>
<dbReference type="PANTHER" id="PTHR14859:SF1">
    <property type="entry name" value="PGAP2-INTERACTING PROTEIN"/>
    <property type="match status" value="1"/>
</dbReference>
<evidence type="ECO:0000313" key="2">
    <source>
        <dbReference type="EMBL" id="TWT84912.1"/>
    </source>
</evidence>
<keyword evidence="2" id="KW-0378">Hydrolase</keyword>
<dbReference type="InterPro" id="IPR051916">
    <property type="entry name" value="GPI-anchor_lipid_remodeler"/>
</dbReference>